<dbReference type="OrthoDB" id="9789927at2"/>
<dbReference type="RefSeq" id="WP_062417077.1">
    <property type="nucleotide sequence ID" value="NZ_DF967974.1"/>
</dbReference>
<name>A0A0N8GML6_9CHLR</name>
<feature type="transmembrane region" description="Helical" evidence="6">
    <location>
        <begin position="31"/>
        <end position="51"/>
    </location>
</feature>
<keyword evidence="4 6" id="KW-1133">Transmembrane helix</keyword>
<dbReference type="EMBL" id="LGCM01000065">
    <property type="protein sequence ID" value="KPL75642.1"/>
    <property type="molecule type" value="Genomic_DNA"/>
</dbReference>
<keyword evidence="5 6" id="KW-0472">Membrane</keyword>
<evidence type="ECO:0000256" key="4">
    <source>
        <dbReference type="ARBA" id="ARBA00022989"/>
    </source>
</evidence>
<keyword evidence="8" id="KW-1185">Reference proteome</keyword>
<dbReference type="PANTHER" id="PTHR30482:SF10">
    <property type="entry name" value="HIGH-AFFINITY BRANCHED-CHAIN AMINO ACID TRANSPORT PROTEIN BRAE"/>
    <property type="match status" value="1"/>
</dbReference>
<dbReference type="PANTHER" id="PTHR30482">
    <property type="entry name" value="HIGH-AFFINITY BRANCHED-CHAIN AMINO ACID TRANSPORT SYSTEM PERMEASE"/>
    <property type="match status" value="1"/>
</dbReference>
<evidence type="ECO:0000256" key="5">
    <source>
        <dbReference type="ARBA" id="ARBA00023136"/>
    </source>
</evidence>
<dbReference type="PATRIC" id="fig|229921.5.peg.136"/>
<feature type="transmembrane region" description="Helical" evidence="6">
    <location>
        <begin position="57"/>
        <end position="80"/>
    </location>
</feature>
<dbReference type="CDD" id="cd06581">
    <property type="entry name" value="TM_PBP1_LivM_like"/>
    <property type="match status" value="1"/>
</dbReference>
<feature type="transmembrane region" description="Helical" evidence="6">
    <location>
        <begin position="6"/>
        <end position="24"/>
    </location>
</feature>
<evidence type="ECO:0000256" key="1">
    <source>
        <dbReference type="ARBA" id="ARBA00004651"/>
    </source>
</evidence>
<evidence type="ECO:0000256" key="2">
    <source>
        <dbReference type="ARBA" id="ARBA00022475"/>
    </source>
</evidence>
<comment type="subcellular location">
    <subcellularLocation>
        <location evidence="1">Cell membrane</location>
        <topology evidence="1">Multi-pass membrane protein</topology>
    </subcellularLocation>
</comment>
<evidence type="ECO:0000256" key="6">
    <source>
        <dbReference type="SAM" id="Phobius"/>
    </source>
</evidence>
<dbReference type="STRING" id="229921.ADN01_17545"/>
<keyword evidence="2" id="KW-1003">Cell membrane</keyword>
<sequence>MGYINAIIILGGINVIAALGVAILTGYTGLFSIGHAGFMALGGYMCAIMVMEFNVPFAIALLIGGTFAGLCSFIIGYPAFRSRLRGDYFAIATLGFSEAIRLVLNNTYEVVGGAFGYMGMSTLTTLPVILIAVALALYFAHMFVTSQYGKNCIAVSQDEVAAQMMGVNLLRTKLIALFISAFYAGVAGGLLGFYMAYLSPSFFSITRSSDLLAAVVFGGIQSLIGPFITAFVLIAVPELLRFFAEWRLVVYGLLFVVVMLFRPQGLLGYVEMNFAFARRWWSKLTAKKDASAKGGAA</sequence>
<comment type="caution">
    <text evidence="7">The sequence shown here is derived from an EMBL/GenBank/DDBJ whole genome shotgun (WGS) entry which is preliminary data.</text>
</comment>
<dbReference type="Proteomes" id="UP000050501">
    <property type="component" value="Unassembled WGS sequence"/>
</dbReference>
<gene>
    <name evidence="7" type="ORF">ADN01_17545</name>
</gene>
<reference evidence="7 8" key="1">
    <citation type="submission" date="2015-07" db="EMBL/GenBank/DDBJ databases">
        <title>Genome sequence of Levilinea saccharolytica DSM 16555.</title>
        <authorList>
            <person name="Hemp J."/>
            <person name="Ward L.M."/>
            <person name="Pace L.A."/>
            <person name="Fischer W.W."/>
        </authorList>
    </citation>
    <scope>NUCLEOTIDE SEQUENCE [LARGE SCALE GENOMIC DNA]</scope>
    <source>
        <strain evidence="7 8">KIBI-1</strain>
    </source>
</reference>
<dbReference type="AlphaFoldDB" id="A0A0N8GML6"/>
<evidence type="ECO:0000313" key="7">
    <source>
        <dbReference type="EMBL" id="KPL75642.1"/>
    </source>
</evidence>
<dbReference type="GO" id="GO:0015658">
    <property type="term" value="F:branched-chain amino acid transmembrane transporter activity"/>
    <property type="evidence" value="ECO:0007669"/>
    <property type="project" value="InterPro"/>
</dbReference>
<protein>
    <recommendedName>
        <fullName evidence="9">Branched-chain amino acid ABC transporter permease</fullName>
    </recommendedName>
</protein>
<dbReference type="InterPro" id="IPR001851">
    <property type="entry name" value="ABC_transp_permease"/>
</dbReference>
<organism evidence="7 8">
    <name type="scientific">Levilinea saccharolytica</name>
    <dbReference type="NCBI Taxonomy" id="229921"/>
    <lineage>
        <taxon>Bacteria</taxon>
        <taxon>Bacillati</taxon>
        <taxon>Chloroflexota</taxon>
        <taxon>Anaerolineae</taxon>
        <taxon>Anaerolineales</taxon>
        <taxon>Anaerolineaceae</taxon>
        <taxon>Levilinea</taxon>
    </lineage>
</organism>
<evidence type="ECO:0000256" key="3">
    <source>
        <dbReference type="ARBA" id="ARBA00022692"/>
    </source>
</evidence>
<dbReference type="Pfam" id="PF02653">
    <property type="entry name" value="BPD_transp_2"/>
    <property type="match status" value="1"/>
</dbReference>
<feature type="transmembrane region" description="Helical" evidence="6">
    <location>
        <begin position="116"/>
        <end position="140"/>
    </location>
</feature>
<evidence type="ECO:0008006" key="9">
    <source>
        <dbReference type="Google" id="ProtNLM"/>
    </source>
</evidence>
<feature type="transmembrane region" description="Helical" evidence="6">
    <location>
        <begin position="174"/>
        <end position="199"/>
    </location>
</feature>
<proteinExistence type="predicted"/>
<dbReference type="GO" id="GO:0005886">
    <property type="term" value="C:plasma membrane"/>
    <property type="evidence" value="ECO:0007669"/>
    <property type="project" value="UniProtKB-SubCell"/>
</dbReference>
<accession>A0A0N8GML6</accession>
<keyword evidence="3 6" id="KW-0812">Transmembrane</keyword>
<feature type="transmembrane region" description="Helical" evidence="6">
    <location>
        <begin position="248"/>
        <end position="270"/>
    </location>
</feature>
<evidence type="ECO:0000313" key="8">
    <source>
        <dbReference type="Proteomes" id="UP000050501"/>
    </source>
</evidence>
<dbReference type="InterPro" id="IPR043428">
    <property type="entry name" value="LivM-like"/>
</dbReference>
<feature type="transmembrane region" description="Helical" evidence="6">
    <location>
        <begin position="211"/>
        <end position="236"/>
    </location>
</feature>